<proteinExistence type="predicted"/>
<evidence type="ECO:0000256" key="3">
    <source>
        <dbReference type="ARBA" id="ARBA00023012"/>
    </source>
</evidence>
<feature type="compositionally biased region" description="Gly residues" evidence="4">
    <location>
        <begin position="134"/>
        <end position="143"/>
    </location>
</feature>
<dbReference type="GO" id="GO:0000160">
    <property type="term" value="P:phosphorelay signal transduction system"/>
    <property type="evidence" value="ECO:0007669"/>
    <property type="project" value="UniProtKB-KW"/>
</dbReference>
<dbReference type="SUPFAM" id="SSF55874">
    <property type="entry name" value="ATPase domain of HSP90 chaperone/DNA topoisomerase II/histidine kinase"/>
    <property type="match status" value="1"/>
</dbReference>
<dbReference type="AlphaFoldDB" id="A0A6P2C0Y6"/>
<feature type="region of interest" description="Disordered" evidence="4">
    <location>
        <begin position="118"/>
        <end position="143"/>
    </location>
</feature>
<evidence type="ECO:0000313" key="6">
    <source>
        <dbReference type="Proteomes" id="UP000460272"/>
    </source>
</evidence>
<evidence type="ECO:0000256" key="1">
    <source>
        <dbReference type="ARBA" id="ARBA00022679"/>
    </source>
</evidence>
<sequence>MAASWPPSPRGTTNPAQAQQQAADIEEIGRVALGEVRQAVAGYRGRGLARELEAARAALADAGIATEVRQDGPPVPPGADALLGWVVREGITNVIRHSGGRRCEIDVRDCGGSVTVTIRDDGPSSSASAALTSGGHGLDGACP</sequence>
<dbReference type="OrthoDB" id="5241784at2"/>
<dbReference type="InterPro" id="IPR050482">
    <property type="entry name" value="Sensor_HK_TwoCompSys"/>
</dbReference>
<dbReference type="InterPro" id="IPR036890">
    <property type="entry name" value="HATPase_C_sf"/>
</dbReference>
<feature type="region of interest" description="Disordered" evidence="4">
    <location>
        <begin position="1"/>
        <end position="22"/>
    </location>
</feature>
<protein>
    <recommendedName>
        <fullName evidence="7">Signal transduction histidine kinase subgroup 3 dimerisation and phosphoacceptor domain-containing protein</fullName>
    </recommendedName>
</protein>
<dbReference type="EMBL" id="RPFW01000002">
    <property type="protein sequence ID" value="TVZ04848.1"/>
    <property type="molecule type" value="Genomic_DNA"/>
</dbReference>
<dbReference type="RefSeq" id="WP_145852555.1">
    <property type="nucleotide sequence ID" value="NZ_RPFW01000002.1"/>
</dbReference>
<accession>A0A6P2C0Y6</accession>
<name>A0A6P2C0Y6_9ACTN</name>
<dbReference type="PANTHER" id="PTHR24421">
    <property type="entry name" value="NITRATE/NITRITE SENSOR PROTEIN NARX-RELATED"/>
    <property type="match status" value="1"/>
</dbReference>
<dbReference type="Gene3D" id="3.30.565.10">
    <property type="entry name" value="Histidine kinase-like ATPase, C-terminal domain"/>
    <property type="match status" value="1"/>
</dbReference>
<comment type="caution">
    <text evidence="5">The sequence shown here is derived from an EMBL/GenBank/DDBJ whole genome shotgun (WGS) entry which is preliminary data.</text>
</comment>
<dbReference type="GO" id="GO:0016301">
    <property type="term" value="F:kinase activity"/>
    <property type="evidence" value="ECO:0007669"/>
    <property type="project" value="UniProtKB-KW"/>
</dbReference>
<organism evidence="5 6">
    <name type="scientific">Trebonia kvetii</name>
    <dbReference type="NCBI Taxonomy" id="2480626"/>
    <lineage>
        <taxon>Bacteria</taxon>
        <taxon>Bacillati</taxon>
        <taxon>Actinomycetota</taxon>
        <taxon>Actinomycetes</taxon>
        <taxon>Streptosporangiales</taxon>
        <taxon>Treboniaceae</taxon>
        <taxon>Trebonia</taxon>
    </lineage>
</organism>
<evidence type="ECO:0000256" key="2">
    <source>
        <dbReference type="ARBA" id="ARBA00022777"/>
    </source>
</evidence>
<dbReference type="Proteomes" id="UP000460272">
    <property type="component" value="Unassembled WGS sequence"/>
</dbReference>
<keyword evidence="2" id="KW-0418">Kinase</keyword>
<evidence type="ECO:0000313" key="5">
    <source>
        <dbReference type="EMBL" id="TVZ04848.1"/>
    </source>
</evidence>
<evidence type="ECO:0000256" key="4">
    <source>
        <dbReference type="SAM" id="MobiDB-lite"/>
    </source>
</evidence>
<dbReference type="PANTHER" id="PTHR24421:SF63">
    <property type="entry name" value="SENSOR HISTIDINE KINASE DESK"/>
    <property type="match status" value="1"/>
</dbReference>
<keyword evidence="3" id="KW-0902">Two-component regulatory system</keyword>
<keyword evidence="1" id="KW-0808">Transferase</keyword>
<gene>
    <name evidence="5" type="ORF">EAS64_09400</name>
</gene>
<evidence type="ECO:0008006" key="7">
    <source>
        <dbReference type="Google" id="ProtNLM"/>
    </source>
</evidence>
<keyword evidence="6" id="KW-1185">Reference proteome</keyword>
<reference evidence="5 6" key="1">
    <citation type="submission" date="2018-11" db="EMBL/GenBank/DDBJ databases">
        <title>Trebonia kvetii gen.nov., sp.nov., a novel acidophilic actinobacterium, and proposal of the new actinobacterial family Treboniaceae fam. nov.</title>
        <authorList>
            <person name="Rapoport D."/>
            <person name="Sagova-Mareckova M."/>
            <person name="Sedlacek I."/>
            <person name="Provaznik J."/>
            <person name="Kralova S."/>
            <person name="Pavlinic D."/>
            <person name="Benes V."/>
            <person name="Kopecky J."/>
        </authorList>
    </citation>
    <scope>NUCLEOTIDE SEQUENCE [LARGE SCALE GENOMIC DNA]</scope>
    <source>
        <strain evidence="5 6">15Tr583</strain>
    </source>
</reference>